<dbReference type="AlphaFoldDB" id="A0AAJ0A5L0"/>
<dbReference type="Proteomes" id="UP001243989">
    <property type="component" value="Unassembled WGS sequence"/>
</dbReference>
<sequence length="137" mass="15551">MLRTLRLSCQLVLGLLFCLYRLFIGLQTSGGPVRTTFLSRWQPRLLRHGGMVRKTEHDTTAAACLWPMERRRCTTKEQRGRRPTKYGSVYGKARSCLNPGYCPLRYGLCIGAVGMMNISSLPRKALYLTLAKRAPED</sequence>
<evidence type="ECO:0000313" key="1">
    <source>
        <dbReference type="EMBL" id="KAK1656318.1"/>
    </source>
</evidence>
<reference evidence="1" key="1">
    <citation type="submission" date="2021-06" db="EMBL/GenBank/DDBJ databases">
        <title>Comparative genomics, transcriptomics and evolutionary studies reveal genomic signatures of adaptation to plant cell wall in hemibiotrophic fungi.</title>
        <authorList>
            <consortium name="DOE Joint Genome Institute"/>
            <person name="Baroncelli R."/>
            <person name="Diaz J.F."/>
            <person name="Benocci T."/>
            <person name="Peng M."/>
            <person name="Battaglia E."/>
            <person name="Haridas S."/>
            <person name="Andreopoulos W."/>
            <person name="Labutti K."/>
            <person name="Pangilinan J."/>
            <person name="Floch G.L."/>
            <person name="Makela M.R."/>
            <person name="Henrissat B."/>
            <person name="Grigoriev I.V."/>
            <person name="Crouch J.A."/>
            <person name="De Vries R.P."/>
            <person name="Sukno S.A."/>
            <person name="Thon M.R."/>
        </authorList>
    </citation>
    <scope>NUCLEOTIDE SEQUENCE</scope>
    <source>
        <strain evidence="1">CBS 102054</strain>
    </source>
</reference>
<evidence type="ECO:0000313" key="2">
    <source>
        <dbReference type="Proteomes" id="UP001243989"/>
    </source>
</evidence>
<name>A0AAJ0A5L0_9PEZI</name>
<comment type="caution">
    <text evidence="1">The sequence shown here is derived from an EMBL/GenBank/DDBJ whole genome shotgun (WGS) entry which is preliminary data.</text>
</comment>
<dbReference type="GeneID" id="85467347"/>
<keyword evidence="2" id="KW-1185">Reference proteome</keyword>
<organism evidence="1 2">
    <name type="scientific">Colletotrichum phormii</name>
    <dbReference type="NCBI Taxonomy" id="359342"/>
    <lineage>
        <taxon>Eukaryota</taxon>
        <taxon>Fungi</taxon>
        <taxon>Dikarya</taxon>
        <taxon>Ascomycota</taxon>
        <taxon>Pezizomycotina</taxon>
        <taxon>Sordariomycetes</taxon>
        <taxon>Hypocreomycetidae</taxon>
        <taxon>Glomerellales</taxon>
        <taxon>Glomerellaceae</taxon>
        <taxon>Colletotrichum</taxon>
        <taxon>Colletotrichum acutatum species complex</taxon>
    </lineage>
</organism>
<protein>
    <submittedName>
        <fullName evidence="1">Uncharacterized protein</fullName>
    </submittedName>
</protein>
<dbReference type="EMBL" id="JAHMHQ010000001">
    <property type="protein sequence ID" value="KAK1656318.1"/>
    <property type="molecule type" value="Genomic_DNA"/>
</dbReference>
<proteinExistence type="predicted"/>
<gene>
    <name evidence="1" type="ORF">BDP81DRAFT_19661</name>
</gene>
<accession>A0AAJ0A5L0</accession>
<dbReference type="RefSeq" id="XP_060452362.1">
    <property type="nucleotide sequence ID" value="XM_060582485.1"/>
</dbReference>